<comment type="caution">
    <text evidence="9">The sequence shown here is derived from an EMBL/GenBank/DDBJ whole genome shotgun (WGS) entry which is preliminary data.</text>
</comment>
<comment type="subcellular location">
    <subcellularLocation>
        <location evidence="1">Cell membrane</location>
        <topology evidence="1">Multi-pass membrane protein</topology>
    </subcellularLocation>
</comment>
<dbReference type="GO" id="GO:0005886">
    <property type="term" value="C:plasma membrane"/>
    <property type="evidence" value="ECO:0007669"/>
    <property type="project" value="UniProtKB-SubCell"/>
</dbReference>
<evidence type="ECO:0000313" key="10">
    <source>
        <dbReference type="Proteomes" id="UP000292927"/>
    </source>
</evidence>
<protein>
    <submittedName>
        <fullName evidence="9">ATP-binding cassette subfamily B protein</fullName>
    </submittedName>
</protein>
<dbReference type="Gene3D" id="1.20.1560.10">
    <property type="entry name" value="ABC transporter type 1, transmembrane domain"/>
    <property type="match status" value="1"/>
</dbReference>
<evidence type="ECO:0000259" key="8">
    <source>
        <dbReference type="PROSITE" id="PS50893"/>
    </source>
</evidence>
<dbReference type="EMBL" id="SGXF01000001">
    <property type="protein sequence ID" value="RZT02272.1"/>
    <property type="molecule type" value="Genomic_DNA"/>
</dbReference>
<evidence type="ECO:0000256" key="3">
    <source>
        <dbReference type="ARBA" id="ARBA00022741"/>
    </source>
</evidence>
<keyword evidence="3" id="KW-0547">Nucleotide-binding</keyword>
<keyword evidence="10" id="KW-1185">Reference proteome</keyword>
<dbReference type="InterPro" id="IPR039421">
    <property type="entry name" value="Type_1_exporter"/>
</dbReference>
<dbReference type="GO" id="GO:0016887">
    <property type="term" value="F:ATP hydrolysis activity"/>
    <property type="evidence" value="ECO:0007669"/>
    <property type="project" value="InterPro"/>
</dbReference>
<dbReference type="InterPro" id="IPR027417">
    <property type="entry name" value="P-loop_NTPase"/>
</dbReference>
<dbReference type="SUPFAM" id="SSF52540">
    <property type="entry name" value="P-loop containing nucleoside triphosphate hydrolases"/>
    <property type="match status" value="1"/>
</dbReference>
<dbReference type="Proteomes" id="UP000292927">
    <property type="component" value="Unassembled WGS sequence"/>
</dbReference>
<dbReference type="PROSITE" id="PS00211">
    <property type="entry name" value="ABC_TRANSPORTER_1"/>
    <property type="match status" value="1"/>
</dbReference>
<dbReference type="PANTHER" id="PTHR24221">
    <property type="entry name" value="ATP-BINDING CASSETTE SUB-FAMILY B"/>
    <property type="match status" value="1"/>
</dbReference>
<evidence type="ECO:0000256" key="7">
    <source>
        <dbReference type="SAM" id="Phobius"/>
    </source>
</evidence>
<organism evidence="9 10">
    <name type="scientific">Cuneatibacter caecimuris</name>
    <dbReference type="NCBI Taxonomy" id="1796618"/>
    <lineage>
        <taxon>Bacteria</taxon>
        <taxon>Bacillati</taxon>
        <taxon>Bacillota</taxon>
        <taxon>Clostridia</taxon>
        <taxon>Lachnospirales</taxon>
        <taxon>Lachnospiraceae</taxon>
        <taxon>Cuneatibacter</taxon>
    </lineage>
</organism>
<dbReference type="InterPro" id="IPR036640">
    <property type="entry name" value="ABC1_TM_sf"/>
</dbReference>
<name>A0A4Q7PMY0_9FIRM</name>
<keyword evidence="6 7" id="KW-0472">Membrane</keyword>
<dbReference type="GO" id="GO:0005524">
    <property type="term" value="F:ATP binding"/>
    <property type="evidence" value="ECO:0007669"/>
    <property type="project" value="UniProtKB-KW"/>
</dbReference>
<dbReference type="OrthoDB" id="1699242at2"/>
<keyword evidence="2 7" id="KW-0812">Transmembrane</keyword>
<evidence type="ECO:0000313" key="9">
    <source>
        <dbReference type="EMBL" id="RZT02272.1"/>
    </source>
</evidence>
<gene>
    <name evidence="9" type="ORF">EV209_0382</name>
</gene>
<feature type="transmembrane region" description="Helical" evidence="7">
    <location>
        <begin position="30"/>
        <end position="56"/>
    </location>
</feature>
<dbReference type="InterPro" id="IPR003593">
    <property type="entry name" value="AAA+_ATPase"/>
</dbReference>
<dbReference type="SMART" id="SM00382">
    <property type="entry name" value="AAA"/>
    <property type="match status" value="1"/>
</dbReference>
<dbReference type="Gene3D" id="3.40.50.300">
    <property type="entry name" value="P-loop containing nucleotide triphosphate hydrolases"/>
    <property type="match status" value="1"/>
</dbReference>
<evidence type="ECO:0000256" key="5">
    <source>
        <dbReference type="ARBA" id="ARBA00022989"/>
    </source>
</evidence>
<dbReference type="PANTHER" id="PTHR24221:SF654">
    <property type="entry name" value="ATP-BINDING CASSETTE SUB-FAMILY B MEMBER 6"/>
    <property type="match status" value="1"/>
</dbReference>
<evidence type="ECO:0000256" key="6">
    <source>
        <dbReference type="ARBA" id="ARBA00023136"/>
    </source>
</evidence>
<reference evidence="9 10" key="1">
    <citation type="submission" date="2019-02" db="EMBL/GenBank/DDBJ databases">
        <title>Genomic Encyclopedia of Type Strains, Phase IV (KMG-IV): sequencing the most valuable type-strain genomes for metagenomic binning, comparative biology and taxonomic classification.</title>
        <authorList>
            <person name="Goeker M."/>
        </authorList>
    </citation>
    <scope>NUCLEOTIDE SEQUENCE [LARGE SCALE GENOMIC DNA]</scope>
    <source>
        <strain evidence="9 10">DSM 29486</strain>
    </source>
</reference>
<evidence type="ECO:0000256" key="2">
    <source>
        <dbReference type="ARBA" id="ARBA00022692"/>
    </source>
</evidence>
<dbReference type="InterPro" id="IPR003439">
    <property type="entry name" value="ABC_transporter-like_ATP-bd"/>
</dbReference>
<dbReference type="AlphaFoldDB" id="A0A4Q7PMY0"/>
<feature type="domain" description="ABC transporter" evidence="8">
    <location>
        <begin position="357"/>
        <end position="621"/>
    </location>
</feature>
<keyword evidence="4 9" id="KW-0067">ATP-binding</keyword>
<dbReference type="SUPFAM" id="SSF90123">
    <property type="entry name" value="ABC transporter transmembrane region"/>
    <property type="match status" value="1"/>
</dbReference>
<dbReference type="GO" id="GO:0034040">
    <property type="term" value="F:ATPase-coupled lipid transmembrane transporter activity"/>
    <property type="evidence" value="ECO:0007669"/>
    <property type="project" value="TreeGrafter"/>
</dbReference>
<sequence length="643" mass="73595">MMDEGAKKKYGIWSNLFMVLKDMRCAGYRYYLYLAADIVLQILIPFVLVLLPGLITGMLVQNREPAELLFTVAALTGAVFCMNLAKDVMHQKYTHVTEILRESLYTGKIYQRLLLCGMAELEDPQMREDRYEIYDAVHDMDPMGKFQGIQAMFQYGQQLLVNAGGFLLYGLMVAGVKWWLLAVLFVTSAVNCLLRLKAADYGYDHLKLFWKNQNKFWYLKRESIDLAKAKDIRMYRLGGWFRQLFSQNTQEASSCYRDVQNHVFYGELGIRASSLIRDGLSYGFLIAEMAGGRISVSDFVIYVGIVAAFGVWMQKIIDSYAELKQKSYLVSTYRVYLEQETKEETGTADVSEPCRNIRLEDVGFSYGDQKLFEHFSLELRENEKVALVGENGAGKTTLVKLLCGLYHPEEGKILVNGQDLKEIDQEHYREQVSVLFQDSQLFPFSVAENISCSFADEEESGQTDTQMGRIFEWAFPELKARNSCDREKTEECLKQVDLWDKINSLPKGMGTSMTKVLDREGVELSGGQLQRLLLARALYKDAPLLILDEPTAALDPIAENQLYEKYAGMCRNKISVFISHRLSSTRFCDRILFLENGRIAEEGTHEELMALNGKYARMYQIQAHYYQKEERDEETVGDSPEGI</sequence>
<evidence type="ECO:0000256" key="1">
    <source>
        <dbReference type="ARBA" id="ARBA00004651"/>
    </source>
</evidence>
<dbReference type="RefSeq" id="WP_130432499.1">
    <property type="nucleotide sequence ID" value="NZ_SGXF01000001.1"/>
</dbReference>
<dbReference type="InterPro" id="IPR017871">
    <property type="entry name" value="ABC_transporter-like_CS"/>
</dbReference>
<dbReference type="PROSITE" id="PS50893">
    <property type="entry name" value="ABC_TRANSPORTER_2"/>
    <property type="match status" value="1"/>
</dbReference>
<evidence type="ECO:0000256" key="4">
    <source>
        <dbReference type="ARBA" id="ARBA00022840"/>
    </source>
</evidence>
<proteinExistence type="predicted"/>
<feature type="transmembrane region" description="Helical" evidence="7">
    <location>
        <begin position="68"/>
        <end position="85"/>
    </location>
</feature>
<feature type="transmembrane region" description="Helical" evidence="7">
    <location>
        <begin position="152"/>
        <end position="172"/>
    </location>
</feature>
<keyword evidence="5 7" id="KW-1133">Transmembrane helix</keyword>
<accession>A0A4Q7PMY0</accession>
<dbReference type="Pfam" id="PF00005">
    <property type="entry name" value="ABC_tran"/>
    <property type="match status" value="1"/>
</dbReference>